<keyword evidence="9" id="KW-1015">Disulfide bond</keyword>
<comment type="subcellular location">
    <subcellularLocation>
        <location evidence="1 11">Cell outer membrane</location>
        <topology evidence="1 11">Multi-pass membrane protein</topology>
    </subcellularLocation>
</comment>
<protein>
    <submittedName>
        <fullName evidence="14">Outer membrane usher protein fimD</fullName>
    </submittedName>
</protein>
<dbReference type="InterPro" id="IPR018030">
    <property type="entry name" value="Fimbrial_membr_usher_CS"/>
</dbReference>
<keyword evidence="3 11" id="KW-0813">Transport</keyword>
<evidence type="ECO:0000256" key="10">
    <source>
        <dbReference type="ARBA" id="ARBA00023237"/>
    </source>
</evidence>
<dbReference type="GO" id="GO:0015473">
    <property type="term" value="F:fimbrial usher porin activity"/>
    <property type="evidence" value="ECO:0007669"/>
    <property type="project" value="InterPro"/>
</dbReference>
<comment type="similarity">
    <text evidence="2 11">Belongs to the fimbrial export usher family.</text>
</comment>
<dbReference type="FunFam" id="2.60.40.2610:FF:000001">
    <property type="entry name" value="Outer membrane fimbrial usher protein"/>
    <property type="match status" value="1"/>
</dbReference>
<evidence type="ECO:0000259" key="12">
    <source>
        <dbReference type="Pfam" id="PF13953"/>
    </source>
</evidence>
<name>A0A381C792_9ENTR</name>
<dbReference type="GO" id="GO:0009297">
    <property type="term" value="P:pilus assembly"/>
    <property type="evidence" value="ECO:0007669"/>
    <property type="project" value="InterPro"/>
</dbReference>
<dbReference type="SUPFAM" id="SSF141729">
    <property type="entry name" value="FimD N-terminal domain-like"/>
    <property type="match status" value="1"/>
</dbReference>
<dbReference type="PANTHER" id="PTHR30451:SF21">
    <property type="entry name" value="FIMBRIAL USHER DOMAIN-CONTAINING PROTEIN YDET-RELATED"/>
    <property type="match status" value="1"/>
</dbReference>
<dbReference type="GO" id="GO:0009279">
    <property type="term" value="C:cell outer membrane"/>
    <property type="evidence" value="ECO:0007669"/>
    <property type="project" value="UniProtKB-SubCell"/>
</dbReference>
<gene>
    <name evidence="14" type="primary">fimD_6</name>
    <name evidence="14" type="ORF">NCTC12119_02232</name>
</gene>
<keyword evidence="4" id="KW-1134">Transmembrane beta strand</keyword>
<dbReference type="PROSITE" id="PS01151">
    <property type="entry name" value="FIMBRIAL_USHER"/>
    <property type="match status" value="1"/>
</dbReference>
<organism evidence="14 15">
    <name type="scientific">Buttiauxella agrestis</name>
    <dbReference type="NCBI Taxonomy" id="82977"/>
    <lineage>
        <taxon>Bacteria</taxon>
        <taxon>Pseudomonadati</taxon>
        <taxon>Pseudomonadota</taxon>
        <taxon>Gammaproteobacteria</taxon>
        <taxon>Enterobacterales</taxon>
        <taxon>Enterobacteriaceae</taxon>
        <taxon>Buttiauxella</taxon>
    </lineage>
</organism>
<evidence type="ECO:0000256" key="3">
    <source>
        <dbReference type="ARBA" id="ARBA00022448"/>
    </source>
</evidence>
<dbReference type="Gene3D" id="2.60.40.2610">
    <property type="entry name" value="Outer membrane usher protein FimD, plug domain"/>
    <property type="match status" value="1"/>
</dbReference>
<dbReference type="RefSeq" id="WP_147295642.1">
    <property type="nucleotide sequence ID" value="NZ_UIGI01000001.1"/>
</dbReference>
<feature type="domain" description="PapC N-terminal" evidence="13">
    <location>
        <begin position="43"/>
        <end position="189"/>
    </location>
</feature>
<dbReference type="Pfam" id="PF13953">
    <property type="entry name" value="PapC_C"/>
    <property type="match status" value="1"/>
</dbReference>
<reference evidence="14 15" key="1">
    <citation type="submission" date="2018-06" db="EMBL/GenBank/DDBJ databases">
        <authorList>
            <consortium name="Pathogen Informatics"/>
            <person name="Doyle S."/>
        </authorList>
    </citation>
    <scope>NUCLEOTIDE SEQUENCE [LARGE SCALE GENOMIC DNA]</scope>
    <source>
        <strain evidence="14 15">NCTC12119</strain>
    </source>
</reference>
<keyword evidence="5 11" id="KW-1029">Fimbrium biogenesis</keyword>
<dbReference type="InterPro" id="IPR000015">
    <property type="entry name" value="Fimb_usher"/>
</dbReference>
<feature type="domain" description="PapC-like C-terminal" evidence="12">
    <location>
        <begin position="779"/>
        <end position="844"/>
    </location>
</feature>
<dbReference type="Proteomes" id="UP000255528">
    <property type="component" value="Unassembled WGS sequence"/>
</dbReference>
<evidence type="ECO:0000259" key="13">
    <source>
        <dbReference type="Pfam" id="PF13954"/>
    </source>
</evidence>
<accession>A0A381C792</accession>
<dbReference type="Pfam" id="PF00577">
    <property type="entry name" value="Usher"/>
    <property type="match status" value="1"/>
</dbReference>
<proteinExistence type="inferred from homology"/>
<dbReference type="InterPro" id="IPR037224">
    <property type="entry name" value="PapC_N_sf"/>
</dbReference>
<evidence type="ECO:0000256" key="7">
    <source>
        <dbReference type="ARBA" id="ARBA00022729"/>
    </source>
</evidence>
<dbReference type="InterPro" id="IPR025885">
    <property type="entry name" value="PapC_N"/>
</dbReference>
<evidence type="ECO:0000256" key="5">
    <source>
        <dbReference type="ARBA" id="ARBA00022558"/>
    </source>
</evidence>
<keyword evidence="7" id="KW-0732">Signal</keyword>
<dbReference type="Gene3D" id="2.60.40.3110">
    <property type="match status" value="1"/>
</dbReference>
<dbReference type="AlphaFoldDB" id="A0A381C792"/>
<dbReference type="InterPro" id="IPR043142">
    <property type="entry name" value="PapC-like_C_sf"/>
</dbReference>
<keyword evidence="6 11" id="KW-0812">Transmembrane</keyword>
<keyword evidence="10 11" id="KW-0998">Cell outer membrane</keyword>
<dbReference type="FunFam" id="3.10.20.410:FF:000001">
    <property type="entry name" value="Fimbrial outer membrane usher protein"/>
    <property type="match status" value="1"/>
</dbReference>
<dbReference type="PANTHER" id="PTHR30451">
    <property type="entry name" value="OUTER MEMBRANE USHER PROTEIN"/>
    <property type="match status" value="1"/>
</dbReference>
<dbReference type="FunFam" id="2.60.40.3110:FF:000001">
    <property type="entry name" value="Putative fimbrial outer membrane usher"/>
    <property type="match status" value="1"/>
</dbReference>
<dbReference type="InterPro" id="IPR042186">
    <property type="entry name" value="FimD_plug_dom"/>
</dbReference>
<evidence type="ECO:0000256" key="8">
    <source>
        <dbReference type="ARBA" id="ARBA00023136"/>
    </source>
</evidence>
<evidence type="ECO:0000256" key="2">
    <source>
        <dbReference type="ARBA" id="ARBA00008064"/>
    </source>
</evidence>
<evidence type="ECO:0000313" key="15">
    <source>
        <dbReference type="Proteomes" id="UP000255528"/>
    </source>
</evidence>
<evidence type="ECO:0000313" key="14">
    <source>
        <dbReference type="EMBL" id="SUW63736.1"/>
    </source>
</evidence>
<evidence type="ECO:0000256" key="11">
    <source>
        <dbReference type="RuleBase" id="RU003884"/>
    </source>
</evidence>
<dbReference type="Gene3D" id="2.60.40.2070">
    <property type="match status" value="1"/>
</dbReference>
<dbReference type="EMBL" id="UIGI01000001">
    <property type="protein sequence ID" value="SUW63736.1"/>
    <property type="molecule type" value="Genomic_DNA"/>
</dbReference>
<sequence length="862" mass="93560">MNSKKNQGRLVPDIRISKLAYFIAGHLMLLGGMTSSAEARDVFNPALLEVDTLHQGMTDLSVFEDGAGQLPGVYRVDIYLNNDQQDTRDVEFHMQKGADGKDSLQPCLSVAELKNMGVKTDLYPELGGVDAKCANLAAIPQANAQFRFSNQQLLLSIPQMAVAQSARGTVPETQWDNGISAMLLNYSLSGANNYARNGQGSDSDSQYANLRPGINLGPWRLRNYTTWSRSSDGQDKWDSVYTYVARGITSLKSQLVLGDSSSPSDVFDSVPFRGGQLASDDDMLPDSQKGYAPVVRGIARTNAQVIIRQNGYIIYQSYVSPGPFEINDMFPTGGSGDLYMTIKEADGSEQYLVVPFASLPVLQREGRLKYSITGGQYRSYDGSVDQTPFSQGTAIYGLPAGFTAYGGGQFASHYQSLAFGVGKNLGDFGALSTDVTQAWSTLQDQPKYNGQSWRIRYSKNIVQTGTNFAIAGYRYSTNGYYSLQEVMDTYRDGSYINQPLLERRRNRSELTISQNLTDALGSVSLSWVSEDYWNSNRSMRSIGGGYNNSYKGISYGLNYSYNENSTASTNGSRGLGKVYDHDQVFSFNLNVPMSIFMPNTWASYSLNTSKHGNTNNTVGLNGTALEGNNLSWGVQQGYGSQGAGYNGNLNADYRGTYGEVNAGYAYDRNSQRLNYGLQGGILAHENGVTFGQPMSETVALVAAPGASGISIGNQIGVKTDWRGYAIVPYTSPYRRNSVQLSTESLPDNVDLALNNQNVIPTRGAVVRANFNASVGQRALMTIMRVGGSPVPFGAMVNDSSQKTTQAFIVGDAGQVYLTGLANKGALQVKWGSGAQEQCQVKYSLAKLTTDNAGIQTLNGQCN</sequence>
<dbReference type="Pfam" id="PF13954">
    <property type="entry name" value="PapC_N"/>
    <property type="match status" value="1"/>
</dbReference>
<evidence type="ECO:0000256" key="1">
    <source>
        <dbReference type="ARBA" id="ARBA00004571"/>
    </source>
</evidence>
<dbReference type="Gene3D" id="3.10.20.410">
    <property type="match status" value="1"/>
</dbReference>
<evidence type="ECO:0000256" key="9">
    <source>
        <dbReference type="ARBA" id="ARBA00023157"/>
    </source>
</evidence>
<evidence type="ECO:0000256" key="6">
    <source>
        <dbReference type="ARBA" id="ARBA00022692"/>
    </source>
</evidence>
<dbReference type="InterPro" id="IPR025949">
    <property type="entry name" value="PapC-like_C"/>
</dbReference>
<keyword evidence="8 11" id="KW-0472">Membrane</keyword>
<evidence type="ECO:0000256" key="4">
    <source>
        <dbReference type="ARBA" id="ARBA00022452"/>
    </source>
</evidence>